<keyword evidence="1" id="KW-1133">Transmembrane helix</keyword>
<accession>A0A6J7RTL8</accession>
<dbReference type="GO" id="GO:0005886">
    <property type="term" value="C:plasma membrane"/>
    <property type="evidence" value="ECO:0007669"/>
    <property type="project" value="TreeGrafter"/>
</dbReference>
<sequence length="262" mass="26954">MAEDSPSGDAVSADPVIPDLAARRGHLRQALALRATRRQAIIGILFVLLGFAAMAATRAVGGSALLATARPDEVVRVLDDLTERQARLEIEQRALVVERDRLLSGSEEQRLAASRARVDALAILAGTVPATGPGISLTIADPNGAIDYSVILSTIQELRDAGAEAISMGPVRVVASSWFDDVPDGIGIVVSGRTLLPPYRILAIGDAATLATAMAIPGGVSDIVRAAGARISISPQAVVVVSALQPLVAPQYAQPAASPGAP</sequence>
<name>A0A6J7RTL8_9ZZZZ</name>
<dbReference type="PANTHER" id="PTHR37313:SF2">
    <property type="entry name" value="UPF0749 PROTEIN YLXX"/>
    <property type="match status" value="1"/>
</dbReference>
<reference evidence="3" key="1">
    <citation type="submission" date="2020-05" db="EMBL/GenBank/DDBJ databases">
        <authorList>
            <person name="Chiriac C."/>
            <person name="Salcher M."/>
            <person name="Ghai R."/>
            <person name="Kavagutti S V."/>
        </authorList>
    </citation>
    <scope>NUCLEOTIDE SEQUENCE</scope>
</reference>
<evidence type="ECO:0000313" key="3">
    <source>
        <dbReference type="EMBL" id="CAB5032211.1"/>
    </source>
</evidence>
<evidence type="ECO:0000256" key="1">
    <source>
        <dbReference type="SAM" id="Phobius"/>
    </source>
</evidence>
<dbReference type="Pfam" id="PF05949">
    <property type="entry name" value="DUF881"/>
    <property type="match status" value="1"/>
</dbReference>
<keyword evidence="1" id="KW-0812">Transmembrane</keyword>
<dbReference type="AlphaFoldDB" id="A0A6J7RTL8"/>
<dbReference type="InterPro" id="IPR010273">
    <property type="entry name" value="DUF881"/>
</dbReference>
<feature type="transmembrane region" description="Helical" evidence="1">
    <location>
        <begin position="40"/>
        <end position="61"/>
    </location>
</feature>
<dbReference type="EMBL" id="CAFBPU010000020">
    <property type="protein sequence ID" value="CAB5032211.1"/>
    <property type="molecule type" value="Genomic_DNA"/>
</dbReference>
<gene>
    <name evidence="2" type="ORF">UFOPK3752_00352</name>
    <name evidence="3" type="ORF">UFOPK4150_01111</name>
</gene>
<dbReference type="PANTHER" id="PTHR37313">
    <property type="entry name" value="UPF0749 PROTEIN RV1825"/>
    <property type="match status" value="1"/>
</dbReference>
<organism evidence="3">
    <name type="scientific">freshwater metagenome</name>
    <dbReference type="NCBI Taxonomy" id="449393"/>
    <lineage>
        <taxon>unclassified sequences</taxon>
        <taxon>metagenomes</taxon>
        <taxon>ecological metagenomes</taxon>
    </lineage>
</organism>
<dbReference type="EMBL" id="CAFBND010000009">
    <property type="protein sequence ID" value="CAB4929782.1"/>
    <property type="molecule type" value="Genomic_DNA"/>
</dbReference>
<protein>
    <submittedName>
        <fullName evidence="3">Unannotated protein</fullName>
    </submittedName>
</protein>
<proteinExistence type="predicted"/>
<dbReference type="Gene3D" id="3.30.70.1880">
    <property type="entry name" value="Protein of unknown function DUF881"/>
    <property type="match status" value="1"/>
</dbReference>
<evidence type="ECO:0000313" key="2">
    <source>
        <dbReference type="EMBL" id="CAB4929782.1"/>
    </source>
</evidence>
<keyword evidence="1" id="KW-0472">Membrane</keyword>